<name>A0ACC3CFV7_PYRYE</name>
<keyword evidence="2" id="KW-1185">Reference proteome</keyword>
<accession>A0ACC3CFV7</accession>
<gene>
    <name evidence="1" type="ORF">I4F81_011567</name>
</gene>
<dbReference type="Proteomes" id="UP000798662">
    <property type="component" value="Chromosome 3"/>
</dbReference>
<protein>
    <submittedName>
        <fullName evidence="1">Uncharacterized protein</fullName>
    </submittedName>
</protein>
<organism evidence="1 2">
    <name type="scientific">Pyropia yezoensis</name>
    <name type="common">Susabi-nori</name>
    <name type="synonym">Porphyra yezoensis</name>
    <dbReference type="NCBI Taxonomy" id="2788"/>
    <lineage>
        <taxon>Eukaryota</taxon>
        <taxon>Rhodophyta</taxon>
        <taxon>Bangiophyceae</taxon>
        <taxon>Bangiales</taxon>
        <taxon>Bangiaceae</taxon>
        <taxon>Pyropia</taxon>
    </lineage>
</organism>
<evidence type="ECO:0000313" key="1">
    <source>
        <dbReference type="EMBL" id="KAK1869085.1"/>
    </source>
</evidence>
<evidence type="ECO:0000313" key="2">
    <source>
        <dbReference type="Proteomes" id="UP000798662"/>
    </source>
</evidence>
<reference evidence="1" key="1">
    <citation type="submission" date="2019-11" db="EMBL/GenBank/DDBJ databases">
        <title>Nori genome reveals adaptations in red seaweeds to the harsh intertidal environment.</title>
        <authorList>
            <person name="Wang D."/>
            <person name="Mao Y."/>
        </authorList>
    </citation>
    <scope>NUCLEOTIDE SEQUENCE</scope>
    <source>
        <tissue evidence="1">Gametophyte</tissue>
    </source>
</reference>
<comment type="caution">
    <text evidence="1">The sequence shown here is derived from an EMBL/GenBank/DDBJ whole genome shotgun (WGS) entry which is preliminary data.</text>
</comment>
<proteinExistence type="predicted"/>
<sequence length="388" mass="42298">MVSRAAGLRRREGRGPAVDKTAPLPPPAATTANGGGGDKPEAGASGTTGRPLVAVVAYICTDYVSGVLGYVRRLSWDAVKKVLVRDVQISTFEHLHSLSLRWHLNRNSGSVLHLFDGGVRSVTELLELSTFEFVPMLAQQVFNLVALCQLGSLRLSALAVLAVGSYAVFTWVFTRVQMRQMKQSFKAEAREASRAMDSLLNYENVKIFSTEAVEVRRYRELLGRRNERRGRSLSTNALLSNGQSIIRTLFVATGMVMVGRRVMEGTLSVADFVAALTFLNRVFQPVWWVGYCVSRFHSSLLSLRKLVDLHEEQPDVVDAPDSTPLALYPTPTSRGGRVCFESVSFSYGADSAGALHDISFTVPAGGTTAIVGPTGSGKSTLLRLLLRF</sequence>
<dbReference type="EMBL" id="CM020620">
    <property type="protein sequence ID" value="KAK1869085.1"/>
    <property type="molecule type" value="Genomic_DNA"/>
</dbReference>